<dbReference type="RefSeq" id="WP_066407681.1">
    <property type="nucleotide sequence ID" value="NZ_CP011390.1"/>
</dbReference>
<accession>A0A172U0F8</accession>
<keyword evidence="3" id="KW-1185">Reference proteome</keyword>
<feature type="compositionally biased region" description="Basic and acidic residues" evidence="1">
    <location>
        <begin position="41"/>
        <end position="84"/>
    </location>
</feature>
<dbReference type="AlphaFoldDB" id="A0A172U0F8"/>
<evidence type="ECO:0000313" key="3">
    <source>
        <dbReference type="Proteomes" id="UP000077177"/>
    </source>
</evidence>
<dbReference type="KEGG" id="fla:SY85_21765"/>
<proteinExistence type="predicted"/>
<dbReference type="OrthoDB" id="680607at2"/>
<gene>
    <name evidence="2" type="ORF">SY85_21765</name>
</gene>
<evidence type="ECO:0000313" key="2">
    <source>
        <dbReference type="EMBL" id="ANE52712.1"/>
    </source>
</evidence>
<dbReference type="STRING" id="1492898.SY85_21765"/>
<reference evidence="2 3" key="2">
    <citation type="journal article" date="2016" name="Int. J. Syst. Evol. Microbiol.">
        <title>Flavisolibacter tropicus sp. nov., isolated from tropical soil.</title>
        <authorList>
            <person name="Lee J.J."/>
            <person name="Kang M.S."/>
            <person name="Kim G.S."/>
            <person name="Lee C.S."/>
            <person name="Lim S."/>
            <person name="Lee J."/>
            <person name="Roh S.H."/>
            <person name="Kang H."/>
            <person name="Ha J.M."/>
            <person name="Bae S."/>
            <person name="Jung H.Y."/>
            <person name="Kim M.K."/>
        </authorList>
    </citation>
    <scope>NUCLEOTIDE SEQUENCE [LARGE SCALE GENOMIC DNA]</scope>
    <source>
        <strain evidence="2 3">LCS9</strain>
    </source>
</reference>
<feature type="compositionally biased region" description="Basic and acidic residues" evidence="1">
    <location>
        <begin position="1"/>
        <end position="25"/>
    </location>
</feature>
<feature type="compositionally biased region" description="Polar residues" evidence="1">
    <location>
        <begin position="31"/>
        <end position="40"/>
    </location>
</feature>
<evidence type="ECO:0000256" key="1">
    <source>
        <dbReference type="SAM" id="MobiDB-lite"/>
    </source>
</evidence>
<organism evidence="2 3">
    <name type="scientific">Flavisolibacter tropicus</name>
    <dbReference type="NCBI Taxonomy" id="1492898"/>
    <lineage>
        <taxon>Bacteria</taxon>
        <taxon>Pseudomonadati</taxon>
        <taxon>Bacteroidota</taxon>
        <taxon>Chitinophagia</taxon>
        <taxon>Chitinophagales</taxon>
        <taxon>Chitinophagaceae</taxon>
        <taxon>Flavisolibacter</taxon>
    </lineage>
</organism>
<sequence>MKEKDNRDNQSQPRREEDNTNRSHGEGTPIYLTSNSTLQSPEEHAHDQSVDPNKDTTRSVSSDDLHDIKAGKLTGRDDTNTDEP</sequence>
<reference evidence="3" key="1">
    <citation type="submission" date="2015-01" db="EMBL/GenBank/DDBJ databases">
        <title>Flavisolibacter sp./LCS9/ whole genome sequencing.</title>
        <authorList>
            <person name="Kim M.K."/>
            <person name="Srinivasan S."/>
            <person name="Lee J.-J."/>
        </authorList>
    </citation>
    <scope>NUCLEOTIDE SEQUENCE [LARGE SCALE GENOMIC DNA]</scope>
    <source>
        <strain evidence="3">LCS9</strain>
    </source>
</reference>
<name>A0A172U0F8_9BACT</name>
<protein>
    <submittedName>
        <fullName evidence="2">Uncharacterized protein</fullName>
    </submittedName>
</protein>
<dbReference type="Proteomes" id="UP000077177">
    <property type="component" value="Chromosome"/>
</dbReference>
<dbReference type="EMBL" id="CP011390">
    <property type="protein sequence ID" value="ANE52712.1"/>
    <property type="molecule type" value="Genomic_DNA"/>
</dbReference>
<feature type="region of interest" description="Disordered" evidence="1">
    <location>
        <begin position="1"/>
        <end position="84"/>
    </location>
</feature>